<dbReference type="PANTHER" id="PTHR21659">
    <property type="entry name" value="HYDROPHOBIC PROTEIN RCI2 LOW TEMPERATURE AND SALT RESPONSIVE PROTEIN LTI6 -RELATED"/>
    <property type="match status" value="1"/>
</dbReference>
<comment type="subcellular location">
    <subcellularLocation>
        <location evidence="1">Membrane</location>
    </subcellularLocation>
</comment>
<evidence type="ECO:0000256" key="3">
    <source>
        <dbReference type="ARBA" id="ARBA00022692"/>
    </source>
</evidence>
<sequence>MSTGVSPTSSVLLYFLAIVLPPLAVFLDSAFSVDFLINICLTILGWIPGIIHAWYVISKRERATGATDPLVAGRTAAPAATTTAPAATAAPAPATTTAPGTAAATY</sequence>
<accession>A0A9Q5N1W3</accession>
<feature type="region of interest" description="Disordered" evidence="6">
    <location>
        <begin position="76"/>
        <end position="106"/>
    </location>
</feature>
<organism evidence="8 9">
    <name type="scientific">Sanghuangporus baumii</name>
    <name type="common">Phellinus baumii</name>
    <dbReference type="NCBI Taxonomy" id="108892"/>
    <lineage>
        <taxon>Eukaryota</taxon>
        <taxon>Fungi</taxon>
        <taxon>Dikarya</taxon>
        <taxon>Basidiomycota</taxon>
        <taxon>Agaricomycotina</taxon>
        <taxon>Agaricomycetes</taxon>
        <taxon>Hymenochaetales</taxon>
        <taxon>Hymenochaetaceae</taxon>
        <taxon>Sanghuangporus</taxon>
    </lineage>
</organism>
<comment type="caution">
    <text evidence="8">The sequence shown here is derived from an EMBL/GenBank/DDBJ whole genome shotgun (WGS) entry which is preliminary data.</text>
</comment>
<dbReference type="OrthoDB" id="2802411at2759"/>
<dbReference type="EMBL" id="LNZH02000201">
    <property type="protein sequence ID" value="OCB86507.1"/>
    <property type="molecule type" value="Genomic_DNA"/>
</dbReference>
<evidence type="ECO:0000313" key="8">
    <source>
        <dbReference type="EMBL" id="OCB86507.1"/>
    </source>
</evidence>
<keyword evidence="4 7" id="KW-1133">Transmembrane helix</keyword>
<dbReference type="PANTHER" id="PTHR21659:SF112">
    <property type="entry name" value="PROTEIN SNA2-RELATED"/>
    <property type="match status" value="1"/>
</dbReference>
<feature type="transmembrane region" description="Helical" evidence="7">
    <location>
        <begin position="12"/>
        <end position="29"/>
    </location>
</feature>
<evidence type="ECO:0000256" key="7">
    <source>
        <dbReference type="SAM" id="Phobius"/>
    </source>
</evidence>
<reference evidence="8" key="1">
    <citation type="submission" date="2016-06" db="EMBL/GenBank/DDBJ databases">
        <title>Draft Genome sequence of the fungus Inonotus baumii.</title>
        <authorList>
            <person name="Zhu H."/>
            <person name="Lin W."/>
        </authorList>
    </citation>
    <scope>NUCLEOTIDE SEQUENCE</scope>
    <source>
        <strain evidence="8">821</strain>
    </source>
</reference>
<name>A0A9Q5N1W3_SANBA</name>
<keyword evidence="9" id="KW-1185">Reference proteome</keyword>
<evidence type="ECO:0000256" key="6">
    <source>
        <dbReference type="SAM" id="MobiDB-lite"/>
    </source>
</evidence>
<proteinExistence type="inferred from homology"/>
<protein>
    <submittedName>
        <fullName evidence="8">Uncharacterized protein</fullName>
    </submittedName>
</protein>
<evidence type="ECO:0000256" key="1">
    <source>
        <dbReference type="ARBA" id="ARBA00004370"/>
    </source>
</evidence>
<feature type="transmembrane region" description="Helical" evidence="7">
    <location>
        <begin position="35"/>
        <end position="57"/>
    </location>
</feature>
<gene>
    <name evidence="8" type="ORF">A7U60_g6402</name>
</gene>
<keyword evidence="3 7" id="KW-0812">Transmembrane</keyword>
<dbReference type="Pfam" id="PF01679">
    <property type="entry name" value="Pmp3"/>
    <property type="match status" value="1"/>
</dbReference>
<comment type="similarity">
    <text evidence="2">Belongs to the UPF0057 (PMP3) family.</text>
</comment>
<dbReference type="GO" id="GO:0016020">
    <property type="term" value="C:membrane"/>
    <property type="evidence" value="ECO:0007669"/>
    <property type="project" value="UniProtKB-SubCell"/>
</dbReference>
<dbReference type="InterPro" id="IPR000612">
    <property type="entry name" value="PMP3"/>
</dbReference>
<evidence type="ECO:0000256" key="4">
    <source>
        <dbReference type="ARBA" id="ARBA00022989"/>
    </source>
</evidence>
<dbReference type="Proteomes" id="UP000757232">
    <property type="component" value="Unassembled WGS sequence"/>
</dbReference>
<dbReference type="AlphaFoldDB" id="A0A9Q5N1W3"/>
<keyword evidence="5 7" id="KW-0472">Membrane</keyword>
<evidence type="ECO:0000256" key="5">
    <source>
        <dbReference type="ARBA" id="ARBA00023136"/>
    </source>
</evidence>
<evidence type="ECO:0000256" key="2">
    <source>
        <dbReference type="ARBA" id="ARBA00009530"/>
    </source>
</evidence>
<evidence type="ECO:0000313" key="9">
    <source>
        <dbReference type="Proteomes" id="UP000757232"/>
    </source>
</evidence>